<proteinExistence type="predicted"/>
<dbReference type="InterPro" id="IPR000504">
    <property type="entry name" value="RRM_dom"/>
</dbReference>
<name>A0ABM0TAT7_CAMSA</name>
<dbReference type="SMART" id="SM00360">
    <property type="entry name" value="RRM"/>
    <property type="match status" value="1"/>
</dbReference>
<evidence type="ECO:0000256" key="1">
    <source>
        <dbReference type="ARBA" id="ARBA00022884"/>
    </source>
</evidence>
<dbReference type="Gene3D" id="3.30.70.330">
    <property type="match status" value="1"/>
</dbReference>
<dbReference type="RefSeq" id="XP_010423435.1">
    <property type="nucleotide sequence ID" value="XM_010425133.1"/>
</dbReference>
<evidence type="ECO:0000256" key="2">
    <source>
        <dbReference type="PROSITE-ProRule" id="PRU00176"/>
    </source>
</evidence>
<dbReference type="SUPFAM" id="SSF54928">
    <property type="entry name" value="RNA-binding domain, RBD"/>
    <property type="match status" value="1"/>
</dbReference>
<dbReference type="GeneID" id="104708541"/>
<dbReference type="Pfam" id="PF00076">
    <property type="entry name" value="RRM_1"/>
    <property type="match status" value="1"/>
</dbReference>
<protein>
    <submittedName>
        <fullName evidence="5">Probable RNA-binding protein 19</fullName>
    </submittedName>
</protein>
<gene>
    <name evidence="5" type="primary">LOC104708541</name>
</gene>
<reference evidence="4" key="1">
    <citation type="journal article" date="2014" name="Nat. Commun.">
        <title>The emerging biofuel crop Camelina sativa retains a highly undifferentiated hexaploid genome structure.</title>
        <authorList>
            <person name="Kagale S."/>
            <person name="Koh C."/>
            <person name="Nixon J."/>
            <person name="Bollina V."/>
            <person name="Clarke W.E."/>
            <person name="Tuteja R."/>
            <person name="Spillane C."/>
            <person name="Robinson S.J."/>
            <person name="Links M.G."/>
            <person name="Clarke C."/>
            <person name="Higgins E.E."/>
            <person name="Huebert T."/>
            <person name="Sharpe A.G."/>
            <person name="Parkin I.A."/>
        </authorList>
    </citation>
    <scope>NUCLEOTIDE SEQUENCE [LARGE SCALE GENOMIC DNA]</scope>
    <source>
        <strain evidence="4">cv. DH55</strain>
    </source>
</reference>
<feature type="domain" description="RRM" evidence="3">
    <location>
        <begin position="1"/>
        <end position="77"/>
    </location>
</feature>
<evidence type="ECO:0000313" key="5">
    <source>
        <dbReference type="RefSeq" id="XP_010423435.1"/>
    </source>
</evidence>
<dbReference type="Proteomes" id="UP000694864">
    <property type="component" value="Chromosome 8"/>
</dbReference>
<evidence type="ECO:0000259" key="3">
    <source>
        <dbReference type="PROSITE" id="PS50102"/>
    </source>
</evidence>
<organism evidence="4 5">
    <name type="scientific">Camelina sativa</name>
    <name type="common">False flax</name>
    <name type="synonym">Myagrum sativum</name>
    <dbReference type="NCBI Taxonomy" id="90675"/>
    <lineage>
        <taxon>Eukaryota</taxon>
        <taxon>Viridiplantae</taxon>
        <taxon>Streptophyta</taxon>
        <taxon>Embryophyta</taxon>
        <taxon>Tracheophyta</taxon>
        <taxon>Spermatophyta</taxon>
        <taxon>Magnoliopsida</taxon>
        <taxon>eudicotyledons</taxon>
        <taxon>Gunneridae</taxon>
        <taxon>Pentapetalae</taxon>
        <taxon>rosids</taxon>
        <taxon>malvids</taxon>
        <taxon>Brassicales</taxon>
        <taxon>Brassicaceae</taxon>
        <taxon>Camelineae</taxon>
        <taxon>Camelina</taxon>
    </lineage>
</organism>
<keyword evidence="4" id="KW-1185">Reference proteome</keyword>
<dbReference type="InterPro" id="IPR035979">
    <property type="entry name" value="RBD_domain_sf"/>
</dbReference>
<keyword evidence="1 2" id="KW-0694">RNA-binding</keyword>
<dbReference type="PROSITE" id="PS50102">
    <property type="entry name" value="RRM"/>
    <property type="match status" value="1"/>
</dbReference>
<dbReference type="InterPro" id="IPR012677">
    <property type="entry name" value="Nucleotide-bd_a/b_plait_sf"/>
</dbReference>
<reference evidence="5" key="2">
    <citation type="submission" date="2025-08" db="UniProtKB">
        <authorList>
            <consortium name="RefSeq"/>
        </authorList>
    </citation>
    <scope>IDENTIFICATION</scope>
    <source>
        <tissue evidence="5">Leaf</tissue>
    </source>
</reference>
<evidence type="ECO:0000313" key="4">
    <source>
        <dbReference type="Proteomes" id="UP000694864"/>
    </source>
</evidence>
<accession>A0ABM0TAT7</accession>
<dbReference type="PANTHER" id="PTHR10352">
    <property type="entry name" value="EUKARYOTIC TRANSLATION INITIATION FACTOR 3 SUBUNIT G"/>
    <property type="match status" value="1"/>
</dbReference>
<sequence length="125" mass="14197">MLHVRRVSPDATKKDLKQLFEPFGALKSVDLPLYDNGQRGSIAYVDFCEHQDAKNAKKALTNTLLRGRSLVVKWALDIDSMDDPEPPRAPRPITIAAYPPRHTKKRRASPVDDYEQQVEVCERIA</sequence>